<keyword evidence="6" id="KW-0653">Protein transport</keyword>
<dbReference type="SUPFAM" id="SSF48371">
    <property type="entry name" value="ARM repeat"/>
    <property type="match status" value="1"/>
</dbReference>
<evidence type="ECO:0000259" key="9">
    <source>
        <dbReference type="Pfam" id="PF25780"/>
    </source>
</evidence>
<evidence type="ECO:0000313" key="11">
    <source>
        <dbReference type="Proteomes" id="UP000275408"/>
    </source>
</evidence>
<dbReference type="Pfam" id="PF18808">
    <property type="entry name" value="Importin_rep_4"/>
    <property type="match status" value="1"/>
</dbReference>
<dbReference type="OrthoDB" id="543373at2759"/>
<evidence type="ECO:0000256" key="1">
    <source>
        <dbReference type="ARBA" id="ARBA00004123"/>
    </source>
</evidence>
<dbReference type="InterPro" id="IPR057672">
    <property type="entry name" value="TPR_IPO4/5"/>
</dbReference>
<dbReference type="InterPro" id="IPR041389">
    <property type="entry name" value="Importin_rep_6"/>
</dbReference>
<evidence type="ECO:0000256" key="2">
    <source>
        <dbReference type="ARBA" id="ARBA00004496"/>
    </source>
</evidence>
<comment type="caution">
    <text evidence="10">The sequence shown here is derived from an EMBL/GenBank/DDBJ whole genome shotgun (WGS) entry which is preliminary data.</text>
</comment>
<keyword evidence="4" id="KW-0963">Cytoplasm</keyword>
<feature type="domain" description="Importin subunit beta-1/Transportin-1-like TPR repeats" evidence="8">
    <location>
        <begin position="480"/>
        <end position="613"/>
    </location>
</feature>
<dbReference type="Proteomes" id="UP000275408">
    <property type="component" value="Unassembled WGS sequence"/>
</dbReference>
<dbReference type="Pfam" id="PF18829">
    <property type="entry name" value="Importin_rep_6"/>
    <property type="match status" value="2"/>
</dbReference>
<evidence type="ECO:0000256" key="3">
    <source>
        <dbReference type="ARBA" id="ARBA00022448"/>
    </source>
</evidence>
<dbReference type="PANTHER" id="PTHR10527">
    <property type="entry name" value="IMPORTIN BETA"/>
    <property type="match status" value="1"/>
</dbReference>
<dbReference type="InterPro" id="IPR041653">
    <property type="entry name" value="Importin_rep_4"/>
</dbReference>
<dbReference type="Pfam" id="PF25780">
    <property type="entry name" value="TPR_IPO5"/>
    <property type="match status" value="1"/>
</dbReference>
<proteinExistence type="predicted"/>
<evidence type="ECO:0000256" key="4">
    <source>
        <dbReference type="ARBA" id="ARBA00022490"/>
    </source>
</evidence>
<feature type="domain" description="IPO4/5-like TPR repeats" evidence="9">
    <location>
        <begin position="162"/>
        <end position="235"/>
    </location>
</feature>
<dbReference type="GO" id="GO:0005737">
    <property type="term" value="C:cytoplasm"/>
    <property type="evidence" value="ECO:0007669"/>
    <property type="project" value="UniProtKB-SubCell"/>
</dbReference>
<dbReference type="AlphaFoldDB" id="A0A3M6TL61"/>
<evidence type="ECO:0000313" key="10">
    <source>
        <dbReference type="EMBL" id="RMX42021.1"/>
    </source>
</evidence>
<dbReference type="Pfam" id="PF13513">
    <property type="entry name" value="HEAT_EZ"/>
    <property type="match status" value="1"/>
</dbReference>
<dbReference type="InterPro" id="IPR016024">
    <property type="entry name" value="ARM-type_fold"/>
</dbReference>
<dbReference type="EMBL" id="RCHS01003423">
    <property type="protein sequence ID" value="RMX42021.1"/>
    <property type="molecule type" value="Genomic_DNA"/>
</dbReference>
<evidence type="ECO:0008006" key="12">
    <source>
        <dbReference type="Google" id="ProtNLM"/>
    </source>
</evidence>
<gene>
    <name evidence="10" type="ORF">pdam_00001280</name>
</gene>
<reference evidence="10 11" key="1">
    <citation type="journal article" date="2018" name="Sci. Rep.">
        <title>Comparative analysis of the Pocillopora damicornis genome highlights role of immune system in coral evolution.</title>
        <authorList>
            <person name="Cunning R."/>
            <person name="Bay R.A."/>
            <person name="Gillette P."/>
            <person name="Baker A.C."/>
            <person name="Traylor-Knowles N."/>
        </authorList>
    </citation>
    <scope>NUCLEOTIDE SEQUENCE [LARGE SCALE GENOMIC DNA]</scope>
    <source>
        <strain evidence="10">RSMAS</strain>
        <tissue evidence="10">Whole animal</tissue>
    </source>
</reference>
<dbReference type="InterPro" id="IPR040122">
    <property type="entry name" value="Importin_beta"/>
</dbReference>
<keyword evidence="3" id="KW-0813">Transport</keyword>
<comment type="subcellular location">
    <subcellularLocation>
        <location evidence="2">Cytoplasm</location>
    </subcellularLocation>
    <subcellularLocation>
        <location evidence="1">Nucleus</location>
    </subcellularLocation>
</comment>
<name>A0A3M6TL61_POCDA</name>
<keyword evidence="11" id="KW-1185">Reference proteome</keyword>
<evidence type="ECO:0000259" key="8">
    <source>
        <dbReference type="Pfam" id="PF25574"/>
    </source>
</evidence>
<evidence type="ECO:0000256" key="6">
    <source>
        <dbReference type="ARBA" id="ARBA00022927"/>
    </source>
</evidence>
<protein>
    <recommendedName>
        <fullName evidence="12">TOG domain-containing protein</fullName>
    </recommendedName>
</protein>
<dbReference type="STRING" id="46731.A0A3M6TL61"/>
<dbReference type="Gene3D" id="1.25.10.10">
    <property type="entry name" value="Leucine-rich Repeat Variant"/>
    <property type="match status" value="1"/>
</dbReference>
<dbReference type="GO" id="GO:0006606">
    <property type="term" value="P:protein import into nucleus"/>
    <property type="evidence" value="ECO:0007669"/>
    <property type="project" value="InterPro"/>
</dbReference>
<keyword evidence="7" id="KW-0539">Nucleus</keyword>
<evidence type="ECO:0000256" key="7">
    <source>
        <dbReference type="ARBA" id="ARBA00023242"/>
    </source>
</evidence>
<evidence type="ECO:0000256" key="5">
    <source>
        <dbReference type="ARBA" id="ARBA00022737"/>
    </source>
</evidence>
<organism evidence="10 11">
    <name type="scientific">Pocillopora damicornis</name>
    <name type="common">Cauliflower coral</name>
    <name type="synonym">Millepora damicornis</name>
    <dbReference type="NCBI Taxonomy" id="46731"/>
    <lineage>
        <taxon>Eukaryota</taxon>
        <taxon>Metazoa</taxon>
        <taxon>Cnidaria</taxon>
        <taxon>Anthozoa</taxon>
        <taxon>Hexacorallia</taxon>
        <taxon>Scleractinia</taxon>
        <taxon>Astrocoeniina</taxon>
        <taxon>Pocilloporidae</taxon>
        <taxon>Pocillopora</taxon>
    </lineage>
</organism>
<sequence>MFHSGKITRMRSNHRLGNMVAVMANDQQQFESLVTQLMSPDNNIRNQAETHYETINEPTKIKFLIQMIRTSAIAEVRQMSAVLLRRIFSSSVDFYDKLDQAFQQEMKNDLLKAINEEQAQAVRKKVCDAVAELSRSLLDLSLEYLEHNKNITCRLSNICCGNVRFMSARASVAFITDQVEEVKQRQFVDLVPGIVQAVRESVVASVDDSVLKCLIDLADTCPKLLRTNLESILDLMLEIVRNANLLESWRHLSLECVVTLAETAPAMLRKCQKHIPIIVPEMLAMMVDLEDDPEWSVSDELEDDDSESNSVAGESSLDRLACGLGGKTVLPHIIVTVPQMLQNADWRYRHAGLMAISAVGEGCYKQMEALLPDIVNTVLPFLGDTHPRVRYAACNAVGQLSTDFAPGFQKKFHTRVIPGLLVVLDDTANPRVQAHAAAALVNFSDDCPKNILASYLDDILAKLEAVLASKLRELLERGGKLVLEQVVTTIATVADTAEEKFLHYYDRFMPNLKYIMQNALSSDYRMLRGKTIECISLIGLAVGKEKFLPDANDVMQLLLKTQTEMEELEADDPQISYMISAWARMCKIFGTEFTQYLPLVMPSVMKAASIKPEVAVIDADDPKSGQYSEDEGWQFITLGDQQKFGIKTAGLEDKSTACQMLVCYARELKEGFAPYTEQVVKLMVPLLKFYFHDLVRTAAAESLPFLLECAKIKGDGYLRQMWAYMCPEVLKAMSAEPEPEVQILIMDALARCIETLGVGCMTADYFTELGTILHDIIDTHKNRQIERQREYHLNHSEVIITASSLAPSSFAPSTRLAWFTERRKEEDYDEEVEEDLQDEHETDVHILSKVSDIMHALFGTHKDGALPFFEQLLPDFHSLLSPEGSAQDKQWSLCIFDDVIEHAGSASFKYQEYFLRPMMNYVVDRNADVRQAACYGCGVMAQYGGEEYITACADVVPLLFQVINGPESRSRENVNATENAISAVAKICKYNRGNIALNEVVPALIAALPITEDKEEAPHVYGYLCDLIEENNPLVLGTSNSNLPRILQIFGELFINDVLSDDEAARKRVLVIIRQIQSAADMWTACAGQLSELQQEALKQALEAES</sequence>
<keyword evidence="5" id="KW-0677">Repeat</keyword>
<dbReference type="InterPro" id="IPR011989">
    <property type="entry name" value="ARM-like"/>
</dbReference>
<accession>A0A3M6TL61</accession>
<dbReference type="InterPro" id="IPR058584">
    <property type="entry name" value="IMB1_TNPO1-like_TPR"/>
</dbReference>
<dbReference type="Pfam" id="PF25574">
    <property type="entry name" value="TPR_IMB1"/>
    <property type="match status" value="1"/>
</dbReference>
<dbReference type="GO" id="GO:0005634">
    <property type="term" value="C:nucleus"/>
    <property type="evidence" value="ECO:0007669"/>
    <property type="project" value="UniProtKB-SubCell"/>
</dbReference>